<proteinExistence type="predicted"/>
<dbReference type="InterPro" id="IPR012429">
    <property type="entry name" value="HGSNAT_cat"/>
</dbReference>
<dbReference type="Pfam" id="PF07786">
    <property type="entry name" value="HGSNAT_cat"/>
    <property type="match status" value="1"/>
</dbReference>
<feature type="transmembrane region" description="Helical" evidence="1">
    <location>
        <begin position="53"/>
        <end position="70"/>
    </location>
</feature>
<name>A0A517SER3_9PLAN</name>
<feature type="transmembrane region" description="Helical" evidence="1">
    <location>
        <begin position="374"/>
        <end position="394"/>
    </location>
</feature>
<dbReference type="KEGG" id="ccos:Pan44_26100"/>
<gene>
    <name evidence="3" type="ORF">Pan44_26100</name>
</gene>
<evidence type="ECO:0000256" key="1">
    <source>
        <dbReference type="SAM" id="Phobius"/>
    </source>
</evidence>
<dbReference type="PANTHER" id="PTHR31061:SF24">
    <property type="entry name" value="LD22376P"/>
    <property type="match status" value="1"/>
</dbReference>
<sequence>MSSDSTGPARIVSLDQFRGYTVAGMFLVNFLGAFLACPRILKHTHDYCSYADTIMPQFLFAVGFAFRLTFERRVQREGALAAYLRAVRRILGLALVAFAVYVVVPAIQSWPKILDRPPGELFYSICKREWCQTLLHIAITSLWILPVIRTPAPLRIAFAAASGALHVGLSAWFNFTWVNTTPNGIDGGPLGFLTWTIPAIAGTLACDMVTGSHLRSPIGAMVKSGVALMLAGWIMSCGTRLYDVPQSAETFATAREVAHRKLAPDAVIPPSETWEGRTWTSLLAEPPFVPPPDARHRQWNYWMMSQRAGSLSYLTFSAGFSMVVFALFYVACDILGWHSSLFRTLGVNALAGYILHDFTGDLIRQYAPRDCSPITMWGAFAVYFAITWAILRVMEKRGLFFRM</sequence>
<feature type="domain" description="Heparan-alpha-glucosaminide N-acetyltransferase catalytic" evidence="2">
    <location>
        <begin position="10"/>
        <end position="179"/>
    </location>
</feature>
<reference evidence="3 4" key="1">
    <citation type="submission" date="2019-02" db="EMBL/GenBank/DDBJ databases">
        <title>Deep-cultivation of Planctomycetes and their phenomic and genomic characterization uncovers novel biology.</title>
        <authorList>
            <person name="Wiegand S."/>
            <person name="Jogler M."/>
            <person name="Boedeker C."/>
            <person name="Pinto D."/>
            <person name="Vollmers J."/>
            <person name="Rivas-Marin E."/>
            <person name="Kohn T."/>
            <person name="Peeters S.H."/>
            <person name="Heuer A."/>
            <person name="Rast P."/>
            <person name="Oberbeckmann S."/>
            <person name="Bunk B."/>
            <person name="Jeske O."/>
            <person name="Meyerdierks A."/>
            <person name="Storesund J.E."/>
            <person name="Kallscheuer N."/>
            <person name="Luecker S."/>
            <person name="Lage O.M."/>
            <person name="Pohl T."/>
            <person name="Merkel B.J."/>
            <person name="Hornburger P."/>
            <person name="Mueller R.-W."/>
            <person name="Bruemmer F."/>
            <person name="Labrenz M."/>
            <person name="Spormann A.M."/>
            <person name="Op den Camp H."/>
            <person name="Overmann J."/>
            <person name="Amann R."/>
            <person name="Jetten M.S.M."/>
            <person name="Mascher T."/>
            <person name="Medema M.H."/>
            <person name="Devos D.P."/>
            <person name="Kaster A.-K."/>
            <person name="Ovreas L."/>
            <person name="Rohde M."/>
            <person name="Galperin M.Y."/>
            <person name="Jogler C."/>
        </authorList>
    </citation>
    <scope>NUCLEOTIDE SEQUENCE [LARGE SCALE GENOMIC DNA]</scope>
    <source>
        <strain evidence="3 4">Pan44</strain>
    </source>
</reference>
<keyword evidence="4" id="KW-1185">Reference proteome</keyword>
<dbReference type="AlphaFoldDB" id="A0A517SER3"/>
<protein>
    <recommendedName>
        <fullName evidence="2">Heparan-alpha-glucosaminide N-acetyltransferase catalytic domain-containing protein</fullName>
    </recommendedName>
</protein>
<evidence type="ECO:0000313" key="3">
    <source>
        <dbReference type="EMBL" id="QDT54577.1"/>
    </source>
</evidence>
<feature type="transmembrane region" description="Helical" evidence="1">
    <location>
        <begin position="311"/>
        <end position="331"/>
    </location>
</feature>
<keyword evidence="1" id="KW-0812">Transmembrane</keyword>
<dbReference type="OrthoDB" id="9766391at2"/>
<dbReference type="PANTHER" id="PTHR31061">
    <property type="entry name" value="LD22376P"/>
    <property type="match status" value="1"/>
</dbReference>
<organism evidence="3 4">
    <name type="scientific">Caulifigura coniformis</name>
    <dbReference type="NCBI Taxonomy" id="2527983"/>
    <lineage>
        <taxon>Bacteria</taxon>
        <taxon>Pseudomonadati</taxon>
        <taxon>Planctomycetota</taxon>
        <taxon>Planctomycetia</taxon>
        <taxon>Planctomycetales</taxon>
        <taxon>Planctomycetaceae</taxon>
        <taxon>Caulifigura</taxon>
    </lineage>
</organism>
<feature type="transmembrane region" description="Helical" evidence="1">
    <location>
        <begin position="130"/>
        <end position="148"/>
    </location>
</feature>
<feature type="transmembrane region" description="Helical" evidence="1">
    <location>
        <begin position="20"/>
        <end position="41"/>
    </location>
</feature>
<feature type="transmembrane region" description="Helical" evidence="1">
    <location>
        <begin position="155"/>
        <end position="175"/>
    </location>
</feature>
<accession>A0A517SER3</accession>
<evidence type="ECO:0000313" key="4">
    <source>
        <dbReference type="Proteomes" id="UP000315700"/>
    </source>
</evidence>
<keyword evidence="1" id="KW-0472">Membrane</keyword>
<feature type="transmembrane region" description="Helical" evidence="1">
    <location>
        <begin position="90"/>
        <end position="110"/>
    </location>
</feature>
<keyword evidence="1" id="KW-1133">Transmembrane helix</keyword>
<dbReference type="RefSeq" id="WP_145030422.1">
    <property type="nucleotide sequence ID" value="NZ_CP036271.1"/>
</dbReference>
<evidence type="ECO:0000259" key="2">
    <source>
        <dbReference type="Pfam" id="PF07786"/>
    </source>
</evidence>
<dbReference type="InParanoid" id="A0A517SER3"/>
<dbReference type="Proteomes" id="UP000315700">
    <property type="component" value="Chromosome"/>
</dbReference>
<dbReference type="EMBL" id="CP036271">
    <property type="protein sequence ID" value="QDT54577.1"/>
    <property type="molecule type" value="Genomic_DNA"/>
</dbReference>
<feature type="transmembrane region" description="Helical" evidence="1">
    <location>
        <begin position="195"/>
        <end position="214"/>
    </location>
</feature>